<evidence type="ECO:0000256" key="2">
    <source>
        <dbReference type="ARBA" id="ARBA00022980"/>
    </source>
</evidence>
<dbReference type="PROSITE" id="PS00055">
    <property type="entry name" value="RIBOSOMAL_S12"/>
    <property type="match status" value="1"/>
</dbReference>
<protein>
    <submittedName>
        <fullName evidence="8">Ribosomal protein S12</fullName>
    </submittedName>
    <submittedName>
        <fullName evidence="7">Ribsomal protein S12</fullName>
    </submittedName>
</protein>
<evidence type="ECO:0000256" key="1">
    <source>
        <dbReference type="ARBA" id="ARBA00005657"/>
    </source>
</evidence>
<dbReference type="NCBIfam" id="TIGR00981">
    <property type="entry name" value="rpsL_bact"/>
    <property type="match status" value="1"/>
</dbReference>
<accession>A0A0K1HNY6</accession>
<evidence type="ECO:0000313" key="8">
    <source>
        <dbReference type="EMBL" id="AKT94921.1"/>
    </source>
</evidence>
<dbReference type="InterPro" id="IPR012340">
    <property type="entry name" value="NA-bd_OB-fold"/>
</dbReference>
<keyword evidence="7" id="KW-0496">Mitochondrion</keyword>
<dbReference type="Pfam" id="PF00164">
    <property type="entry name" value="Ribosom_S12_S23"/>
    <property type="match status" value="1"/>
</dbReference>
<proteinExistence type="inferred from homology"/>
<name>A0A0K1HNY6_9EUKA</name>
<evidence type="ECO:0000313" key="6">
    <source>
        <dbReference type="EMBL" id="AKT93814.1"/>
    </source>
</evidence>
<dbReference type="PIRSF" id="PIRSF002133">
    <property type="entry name" value="Ribosomal_S12/S23"/>
    <property type="match status" value="1"/>
</dbReference>
<evidence type="ECO:0000256" key="4">
    <source>
        <dbReference type="RuleBase" id="RU003622"/>
    </source>
</evidence>
<dbReference type="EMBL" id="KT175738">
    <property type="protein sequence ID" value="AKT93787.1"/>
    <property type="molecule type" value="Genomic_DNA"/>
</dbReference>
<dbReference type="GO" id="GO:0015935">
    <property type="term" value="C:small ribosomal subunit"/>
    <property type="evidence" value="ECO:0007669"/>
    <property type="project" value="InterPro"/>
</dbReference>
<organism evidence="7">
    <name type="scientific">Balamuthia mandrillaris</name>
    <dbReference type="NCBI Taxonomy" id="66527"/>
    <lineage>
        <taxon>Eukaryota</taxon>
        <taxon>Amoebozoa</taxon>
        <taxon>Discosea</taxon>
        <taxon>Longamoebia</taxon>
        <taxon>Centramoebida</taxon>
        <taxon>Balamuthiidae</taxon>
        <taxon>Balamuthia</taxon>
    </lineage>
</organism>
<dbReference type="InterPro" id="IPR005679">
    <property type="entry name" value="Ribosomal_uS12_bac"/>
</dbReference>
<geneLocation type="mitochondrion" evidence="7"/>
<gene>
    <name evidence="7" type="primary">rps12</name>
</gene>
<dbReference type="InterPro" id="IPR006032">
    <property type="entry name" value="Ribosomal_uS12"/>
</dbReference>
<dbReference type="GO" id="GO:0003735">
    <property type="term" value="F:structural constituent of ribosome"/>
    <property type="evidence" value="ECO:0007669"/>
    <property type="project" value="InterPro"/>
</dbReference>
<dbReference type="PANTHER" id="PTHR11652">
    <property type="entry name" value="30S RIBOSOMAL PROTEIN S12 FAMILY MEMBER"/>
    <property type="match status" value="1"/>
</dbReference>
<reference evidence="7" key="1">
    <citation type="journal article" date="2015" name="Genome Med.">
        <title>Clinical metagenomic identification of Balamuthia mandrillaris encephalitis and assembly of the draft genome: the continuing case for reference genome sequencing.</title>
        <authorList>
            <person name="Greninger A.L."/>
            <person name="Messacar K."/>
            <person name="Dunnebacke T."/>
            <person name="Naccache S.N."/>
            <person name="Federman S."/>
            <person name="Bouquet J."/>
            <person name="Mirsky D."/>
            <person name="Nomura Y."/>
            <person name="Yagi S."/>
            <person name="Glaser C."/>
            <person name="Vollmer M."/>
            <person name="Press C.A."/>
            <person name="Klenschmidt-DeMasters B.K."/>
            <person name="Dominguez S.R."/>
            <person name="Chiu C.Y."/>
        </authorList>
    </citation>
    <scope>NUCLEOTIDE SEQUENCE</scope>
    <source>
        <strain evidence="6">GAM-19</strain>
        <strain evidence="7">V039</strain>
        <strain evidence="5">V188</strain>
        <strain evidence="8">V451</strain>
    </source>
</reference>
<evidence type="ECO:0000313" key="5">
    <source>
        <dbReference type="EMBL" id="AKT93787.1"/>
    </source>
</evidence>
<dbReference type="AlphaFoldDB" id="A0A0K1HNY6"/>
<dbReference type="CDD" id="cd03368">
    <property type="entry name" value="Ribosomal_S12"/>
    <property type="match status" value="1"/>
</dbReference>
<dbReference type="EMBL" id="KT175739">
    <property type="protein sequence ID" value="AKT93814.1"/>
    <property type="molecule type" value="Genomic_DNA"/>
</dbReference>
<comment type="similarity">
    <text evidence="1 4">Belongs to the universal ribosomal protein uS12 family.</text>
</comment>
<dbReference type="FunFam" id="2.40.50.140:FF:000099">
    <property type="entry name" value="Ribosomal protein S12, mitochondrial"/>
    <property type="match status" value="1"/>
</dbReference>
<evidence type="ECO:0000313" key="7">
    <source>
        <dbReference type="EMBL" id="AKT93890.1"/>
    </source>
</evidence>
<dbReference type="GeneID" id="25397174"/>
<dbReference type="Gene3D" id="2.40.50.140">
    <property type="entry name" value="Nucleic acid-binding proteins"/>
    <property type="match status" value="1"/>
</dbReference>
<dbReference type="SUPFAM" id="SSF50249">
    <property type="entry name" value="Nucleic acid-binding proteins"/>
    <property type="match status" value="1"/>
</dbReference>
<dbReference type="RefSeq" id="YP_009163136.1">
    <property type="nucleotide sequence ID" value="NC_027736.1"/>
</dbReference>
<dbReference type="EMBL" id="KT030670">
    <property type="protein sequence ID" value="AKT94921.1"/>
    <property type="molecule type" value="Genomic_DNA"/>
</dbReference>
<evidence type="ECO:0000256" key="3">
    <source>
        <dbReference type="ARBA" id="ARBA00023274"/>
    </source>
</evidence>
<keyword evidence="3 4" id="KW-0687">Ribonucleoprotein</keyword>
<dbReference type="GO" id="GO:0006412">
    <property type="term" value="P:translation"/>
    <property type="evidence" value="ECO:0007669"/>
    <property type="project" value="InterPro"/>
</dbReference>
<keyword evidence="2 4" id="KW-0689">Ribosomal protein</keyword>
<sequence>MPTFHQLLRYWRRKKVPTNNTAALQGNPQLKGTCVKLRIVKPKKPNSAQRKIAKVRLSTKRQVLAYIPGQGHNLQEYSSVMVCGGRANDLPGVRFSLMRGKYDFSWRENITRTKKRSKYGAPLSKRSDS</sequence>
<dbReference type="EMBL" id="KT175741">
    <property type="protein sequence ID" value="AKT93890.1"/>
    <property type="molecule type" value="Genomic_DNA"/>
</dbReference>
<dbReference type="PRINTS" id="PR01034">
    <property type="entry name" value="RIBOSOMALS12"/>
</dbReference>